<dbReference type="Gene3D" id="3.30.1370.30">
    <property type="match status" value="1"/>
</dbReference>
<keyword evidence="4" id="KW-0694">RNA-binding</keyword>
<dbReference type="GO" id="GO:0003735">
    <property type="term" value="F:structural constituent of ribosome"/>
    <property type="evidence" value="ECO:0007669"/>
    <property type="project" value="InterPro"/>
</dbReference>
<dbReference type="InterPro" id="IPR035987">
    <property type="entry name" value="Ribosomal_uS8_sf"/>
</dbReference>
<dbReference type="InterPro" id="IPR047863">
    <property type="entry name" value="Ribosomal_uS8_CS"/>
</dbReference>
<evidence type="ECO:0000313" key="6">
    <source>
        <dbReference type="EMBL" id="AKL78945.1"/>
    </source>
</evidence>
<comment type="subunit">
    <text evidence="4">Part of the 30S ribosomal subunit.</text>
</comment>
<dbReference type="FunFam" id="3.30.1490.10:FF:000001">
    <property type="entry name" value="30S ribosomal protein S8"/>
    <property type="match status" value="1"/>
</dbReference>
<dbReference type="GO" id="GO:0005840">
    <property type="term" value="C:ribosome"/>
    <property type="evidence" value="ECO:0007669"/>
    <property type="project" value="UniProtKB-KW"/>
</dbReference>
<dbReference type="HAMAP" id="MF_01302_B">
    <property type="entry name" value="Ribosomal_uS8_B"/>
    <property type="match status" value="1"/>
</dbReference>
<dbReference type="PANTHER" id="PTHR11758">
    <property type="entry name" value="40S RIBOSOMAL PROTEIN S15A"/>
    <property type="match status" value="1"/>
</dbReference>
<dbReference type="PROSITE" id="PS00053">
    <property type="entry name" value="RIBOSOMAL_S8"/>
    <property type="match status" value="1"/>
</dbReference>
<evidence type="ECO:0000256" key="3">
    <source>
        <dbReference type="ARBA" id="ARBA00023274"/>
    </source>
</evidence>
<accession>A0A0G3VJX1</accession>
<dbReference type="EMBL" id="KP455987">
    <property type="protein sequence ID" value="AKL78945.1"/>
    <property type="molecule type" value="Genomic_DNA"/>
</dbReference>
<dbReference type="GeneID" id="24571395"/>
<dbReference type="NCBIfam" id="NF001109">
    <property type="entry name" value="PRK00136.1"/>
    <property type="match status" value="1"/>
</dbReference>
<keyword evidence="6" id="KW-0934">Plastid</keyword>
<organism evidence="6">
    <name type="scientific">Monomorphina parapyrum</name>
    <dbReference type="NCBI Taxonomy" id="1664066"/>
    <lineage>
        <taxon>Eukaryota</taxon>
        <taxon>Discoba</taxon>
        <taxon>Euglenozoa</taxon>
        <taxon>Euglenida</taxon>
        <taxon>Spirocuta</taxon>
        <taxon>Euglenophyceae</taxon>
        <taxon>Euglenales</taxon>
        <taxon>Euglenaceae</taxon>
        <taxon>Monomorphina</taxon>
    </lineage>
</organism>
<dbReference type="GO" id="GO:1990904">
    <property type="term" value="C:ribonucleoprotein complex"/>
    <property type="evidence" value="ECO:0007669"/>
    <property type="project" value="UniProtKB-KW"/>
</dbReference>
<keyword evidence="3 4" id="KW-0687">Ribonucleoprotein</keyword>
<dbReference type="SUPFAM" id="SSF56047">
    <property type="entry name" value="Ribosomal protein S8"/>
    <property type="match status" value="1"/>
</dbReference>
<dbReference type="Gene3D" id="3.30.1490.10">
    <property type="match status" value="1"/>
</dbReference>
<dbReference type="Pfam" id="PF00410">
    <property type="entry name" value="Ribosomal_S8"/>
    <property type="match status" value="1"/>
</dbReference>
<evidence type="ECO:0000256" key="1">
    <source>
        <dbReference type="ARBA" id="ARBA00006471"/>
    </source>
</evidence>
<dbReference type="GO" id="GO:0019843">
    <property type="term" value="F:rRNA binding"/>
    <property type="evidence" value="ECO:0007669"/>
    <property type="project" value="UniProtKB-UniRule"/>
</dbReference>
<dbReference type="InterPro" id="IPR000630">
    <property type="entry name" value="Ribosomal_uS8"/>
</dbReference>
<dbReference type="RefSeq" id="YP_009145472.1">
    <property type="nucleotide sequence ID" value="NC_027287.1"/>
</dbReference>
<dbReference type="GO" id="GO:0009507">
    <property type="term" value="C:chloroplast"/>
    <property type="evidence" value="ECO:0007669"/>
    <property type="project" value="UniProtKB-SubCell"/>
</dbReference>
<comment type="function">
    <text evidence="4">One of the primary rRNA binding proteins, it binds directly to 16S rRNA central domain where it helps coordinate assembly of the platform of the 30S subunit.</text>
</comment>
<name>A0A0G3VJX1_9EUGL</name>
<comment type="subcellular location">
    <subcellularLocation>
        <location evidence="4">Plastid</location>
        <location evidence="4">Chloroplast</location>
    </subcellularLocation>
</comment>
<protein>
    <recommendedName>
        <fullName evidence="4">Small ribosomal subunit protein uS8c</fullName>
    </recommendedName>
</protein>
<reference evidence="6" key="1">
    <citation type="journal article" date="2015" name="J. Eukaryot. Microbiol.">
        <title>Chloroplast Genome Evolution in the Euglenaceae.</title>
        <authorList>
            <person name="Bennett M.S."/>
            <person name="Triemer R.E."/>
        </authorList>
    </citation>
    <scope>NUCLEOTIDE SEQUENCE</scope>
    <source>
        <strain evidence="6">UTEX 2354</strain>
    </source>
</reference>
<comment type="similarity">
    <text evidence="1 4 5">Belongs to the universal ribosomal protein uS8 family.</text>
</comment>
<dbReference type="GO" id="GO:0006412">
    <property type="term" value="P:translation"/>
    <property type="evidence" value="ECO:0007669"/>
    <property type="project" value="UniProtKB-UniRule"/>
</dbReference>
<keyword evidence="4" id="KW-0699">rRNA-binding</keyword>
<geneLocation type="chloroplast" evidence="6"/>
<proteinExistence type="inferred from homology"/>
<keyword evidence="6" id="KW-0150">Chloroplast</keyword>
<sequence length="140" mass="15605">MINGDVVADMITRIRNANLRKSTKVDVIHTKLTSNIANILKQEGFIESFEESGDILLQEKGMSRKYISIFLKYKGIKQKPYITGIKKVSNPGLRVYVNQTKIPRVLGGIGVAVLSTSKGLLTDRVARVERVGGEVLFTIW</sequence>
<gene>
    <name evidence="4 6" type="primary">rps8</name>
</gene>
<evidence type="ECO:0000256" key="4">
    <source>
        <dbReference type="HAMAP-Rule" id="MF_01302"/>
    </source>
</evidence>
<evidence type="ECO:0000256" key="5">
    <source>
        <dbReference type="RuleBase" id="RU003660"/>
    </source>
</evidence>
<evidence type="ECO:0000256" key="2">
    <source>
        <dbReference type="ARBA" id="ARBA00022980"/>
    </source>
</evidence>
<dbReference type="AlphaFoldDB" id="A0A0G3VJX1"/>
<keyword evidence="2 4" id="KW-0689">Ribosomal protein</keyword>